<organism evidence="2 3">
    <name type="scientific">Chelatococcus asaccharovorans</name>
    <dbReference type="NCBI Taxonomy" id="28210"/>
    <lineage>
        <taxon>Bacteria</taxon>
        <taxon>Pseudomonadati</taxon>
        <taxon>Pseudomonadota</taxon>
        <taxon>Alphaproteobacteria</taxon>
        <taxon>Hyphomicrobiales</taxon>
        <taxon>Chelatococcaceae</taxon>
        <taxon>Chelatococcus</taxon>
    </lineage>
</organism>
<sequence length="337" mass="37205">MMVSMTYSRQRLRPAITGAFFGVAAAVGLLDAAGSKAMAFPVEVQSCFDKVTFDAPPKRPVVNDFNMVQTVLDMGLIDRFVGVAGIGGVAKGVDDPEGRLARVPQFSERYPTTEAILGQDADFYFAGWQYGFSEASGVTPKKLDDLGVKTYVLYESCIRIGPRPPISMDTMYADALALGRIFDVTPKAEAMVADFRKRVAAVTERTAQAKRRPRIMYCGDCNSDTPPRSIGAEGMPRHLFNLAGGENIFDDIKDSYVPVSWDAVIERDPEWIVISNPRIPPEQSIAYLTSAPALRNVSAVKNRNFLFMSYQERSPSTRNVQALERLARAVHPELFKD</sequence>
<dbReference type="InterPro" id="IPR002491">
    <property type="entry name" value="ABC_transptr_periplasmic_BD"/>
</dbReference>
<reference evidence="2 3" key="1">
    <citation type="submission" date="2018-05" db="EMBL/GenBank/DDBJ databases">
        <title>Genomic Encyclopedia of Type Strains, Phase IV (KMG-IV): sequencing the most valuable type-strain genomes for metagenomic binning, comparative biology and taxonomic classification.</title>
        <authorList>
            <person name="Goeker M."/>
        </authorList>
    </citation>
    <scope>NUCLEOTIDE SEQUENCE [LARGE SCALE GENOMIC DNA]</scope>
    <source>
        <strain evidence="2 3">DSM 6462</strain>
    </source>
</reference>
<proteinExistence type="predicted"/>
<feature type="domain" description="Fe/B12 periplasmic-binding" evidence="1">
    <location>
        <begin position="59"/>
        <end position="337"/>
    </location>
</feature>
<gene>
    <name evidence="2" type="ORF">C7450_102292</name>
</gene>
<dbReference type="InterPro" id="IPR050902">
    <property type="entry name" value="ABC_Transporter_SBP"/>
</dbReference>
<dbReference type="EMBL" id="QJJK01000002">
    <property type="protein sequence ID" value="PXW63377.1"/>
    <property type="molecule type" value="Genomic_DNA"/>
</dbReference>
<accession>A0A2V3UEG8</accession>
<dbReference type="Proteomes" id="UP000248021">
    <property type="component" value="Unassembled WGS sequence"/>
</dbReference>
<dbReference type="AlphaFoldDB" id="A0A2V3UEG8"/>
<protein>
    <submittedName>
        <fullName evidence="2">Iron complex transport system substrate-binding protein</fullName>
    </submittedName>
</protein>
<evidence type="ECO:0000259" key="1">
    <source>
        <dbReference type="PROSITE" id="PS50983"/>
    </source>
</evidence>
<dbReference type="PANTHER" id="PTHR30535:SF7">
    <property type="entry name" value="IRON(III) DICITRATE-BINDING PROTEIN"/>
    <property type="match status" value="1"/>
</dbReference>
<dbReference type="Pfam" id="PF01497">
    <property type="entry name" value="Peripla_BP_2"/>
    <property type="match status" value="1"/>
</dbReference>
<dbReference type="Gene3D" id="3.40.50.1980">
    <property type="entry name" value="Nitrogenase molybdenum iron protein domain"/>
    <property type="match status" value="2"/>
</dbReference>
<name>A0A2V3UEG8_9HYPH</name>
<dbReference type="SUPFAM" id="SSF53807">
    <property type="entry name" value="Helical backbone' metal receptor"/>
    <property type="match status" value="1"/>
</dbReference>
<dbReference type="OrthoDB" id="9797850at2"/>
<dbReference type="PANTHER" id="PTHR30535">
    <property type="entry name" value="VITAMIN B12-BINDING PROTEIN"/>
    <property type="match status" value="1"/>
</dbReference>
<comment type="caution">
    <text evidence="2">The sequence shown here is derived from an EMBL/GenBank/DDBJ whole genome shotgun (WGS) entry which is preliminary data.</text>
</comment>
<keyword evidence="3" id="KW-1185">Reference proteome</keyword>
<evidence type="ECO:0000313" key="2">
    <source>
        <dbReference type="EMBL" id="PXW63377.1"/>
    </source>
</evidence>
<evidence type="ECO:0000313" key="3">
    <source>
        <dbReference type="Proteomes" id="UP000248021"/>
    </source>
</evidence>
<dbReference type="PROSITE" id="PS50983">
    <property type="entry name" value="FE_B12_PBP"/>
    <property type="match status" value="1"/>
</dbReference>